<protein>
    <submittedName>
        <fullName evidence="1">Uncharacterized protein</fullName>
    </submittedName>
</protein>
<accession>A0A976QS28</accession>
<evidence type="ECO:0000313" key="1">
    <source>
        <dbReference type="EMBL" id="UKJ88835.1"/>
    </source>
</evidence>
<dbReference type="AlphaFoldDB" id="A0A976QS28"/>
<gene>
    <name evidence="1" type="ORF">MACJ_002081</name>
</gene>
<sequence>MEEFEEERLGIHKSVNLHAKRLITSYYSILESCQIDITRDSILRTQVDNFQVKLHNDAFLHSARSLYTIASDLAINWLLHTPKLLDHRFVEARKTDVENLFDMRDKIRQNDELLDGGV</sequence>
<proteinExistence type="predicted"/>
<dbReference type="Proteomes" id="UP000244803">
    <property type="component" value="Chromosome 3"/>
</dbReference>
<name>A0A976QS28_THEOR</name>
<organism evidence="1 2">
    <name type="scientific">Theileria orientalis</name>
    <dbReference type="NCBI Taxonomy" id="68886"/>
    <lineage>
        <taxon>Eukaryota</taxon>
        <taxon>Sar</taxon>
        <taxon>Alveolata</taxon>
        <taxon>Apicomplexa</taxon>
        <taxon>Aconoidasida</taxon>
        <taxon>Piroplasmida</taxon>
        <taxon>Theileriidae</taxon>
        <taxon>Theileria</taxon>
    </lineage>
</organism>
<reference evidence="1" key="1">
    <citation type="submission" date="2022-07" db="EMBL/GenBank/DDBJ databases">
        <title>Evaluation of T. orientalis genome assembly methods using nanopore sequencing and analysis of variation between genomes.</title>
        <authorList>
            <person name="Yam J."/>
            <person name="Micallef M.L."/>
            <person name="Liu M."/>
            <person name="Djordjevic S.P."/>
            <person name="Bogema D.R."/>
            <person name="Jenkins C."/>
        </authorList>
    </citation>
    <scope>NUCLEOTIDE SEQUENCE</scope>
    <source>
        <strain evidence="1">Fish Creek</strain>
    </source>
</reference>
<dbReference type="EMBL" id="CP056066">
    <property type="protein sequence ID" value="UKJ88835.1"/>
    <property type="molecule type" value="Genomic_DNA"/>
</dbReference>
<dbReference type="OrthoDB" id="365254at2759"/>
<evidence type="ECO:0000313" key="2">
    <source>
        <dbReference type="Proteomes" id="UP000244803"/>
    </source>
</evidence>